<dbReference type="GO" id="GO:0000976">
    <property type="term" value="F:transcription cis-regulatory region binding"/>
    <property type="evidence" value="ECO:0007669"/>
    <property type="project" value="TreeGrafter"/>
</dbReference>
<organism evidence="6 7">
    <name type="scientific">Paenibacillus rhizophilus</name>
    <dbReference type="NCBI Taxonomy" id="1850366"/>
    <lineage>
        <taxon>Bacteria</taxon>
        <taxon>Bacillati</taxon>
        <taxon>Bacillota</taxon>
        <taxon>Bacilli</taxon>
        <taxon>Bacillales</taxon>
        <taxon>Paenibacillaceae</taxon>
        <taxon>Paenibacillus</taxon>
    </lineage>
</organism>
<dbReference type="PROSITE" id="PS50932">
    <property type="entry name" value="HTH_LACI_2"/>
    <property type="match status" value="1"/>
</dbReference>
<name>A0A3N9P4R1_9BACL</name>
<evidence type="ECO:0000313" key="7">
    <source>
        <dbReference type="Proteomes" id="UP000282529"/>
    </source>
</evidence>
<dbReference type="Proteomes" id="UP000282529">
    <property type="component" value="Unassembled WGS sequence"/>
</dbReference>
<dbReference type="SUPFAM" id="SSF53850">
    <property type="entry name" value="Periplasmic binding protein-like II"/>
    <property type="match status" value="1"/>
</dbReference>
<keyword evidence="4" id="KW-0804">Transcription</keyword>
<dbReference type="Pfam" id="PF00356">
    <property type="entry name" value="LacI"/>
    <property type="match status" value="1"/>
</dbReference>
<reference evidence="6 7" key="1">
    <citation type="submission" date="2018-11" db="EMBL/GenBank/DDBJ databases">
        <title>Genome sequence of strain 7197.</title>
        <authorList>
            <person name="Gao J."/>
            <person name="Sun J."/>
        </authorList>
    </citation>
    <scope>NUCLEOTIDE SEQUENCE [LARGE SCALE GENOMIC DNA]</scope>
    <source>
        <strain evidence="6 7">7197</strain>
    </source>
</reference>
<dbReference type="CDD" id="cd01392">
    <property type="entry name" value="HTH_LacI"/>
    <property type="match status" value="1"/>
</dbReference>
<dbReference type="Gene3D" id="1.10.260.40">
    <property type="entry name" value="lambda repressor-like DNA-binding domains"/>
    <property type="match status" value="1"/>
</dbReference>
<dbReference type="InterPro" id="IPR000843">
    <property type="entry name" value="HTH_LacI"/>
</dbReference>
<evidence type="ECO:0000256" key="3">
    <source>
        <dbReference type="ARBA" id="ARBA00023125"/>
    </source>
</evidence>
<dbReference type="PANTHER" id="PTHR30146:SF95">
    <property type="entry name" value="RIBOSE OPERON REPRESSOR"/>
    <property type="match status" value="1"/>
</dbReference>
<dbReference type="InterPro" id="IPR028082">
    <property type="entry name" value="Peripla_BP_I"/>
</dbReference>
<evidence type="ECO:0000256" key="4">
    <source>
        <dbReference type="ARBA" id="ARBA00023163"/>
    </source>
</evidence>
<dbReference type="GO" id="GO:0003700">
    <property type="term" value="F:DNA-binding transcription factor activity"/>
    <property type="evidence" value="ECO:0007669"/>
    <property type="project" value="TreeGrafter"/>
</dbReference>
<dbReference type="InterPro" id="IPR010982">
    <property type="entry name" value="Lambda_DNA-bd_dom_sf"/>
</dbReference>
<dbReference type="Pfam" id="PF13416">
    <property type="entry name" value="SBP_bac_8"/>
    <property type="match status" value="1"/>
</dbReference>
<dbReference type="OrthoDB" id="9770625at2"/>
<dbReference type="SUPFAM" id="SSF47413">
    <property type="entry name" value="lambda repressor-like DNA-binding domains"/>
    <property type="match status" value="1"/>
</dbReference>
<evidence type="ECO:0000256" key="2">
    <source>
        <dbReference type="ARBA" id="ARBA00023015"/>
    </source>
</evidence>
<keyword evidence="7" id="KW-1185">Reference proteome</keyword>
<evidence type="ECO:0000256" key="1">
    <source>
        <dbReference type="ARBA" id="ARBA00022491"/>
    </source>
</evidence>
<dbReference type="AlphaFoldDB" id="A0A3N9P4R1"/>
<dbReference type="EMBL" id="RQPI01000006">
    <property type="protein sequence ID" value="RQW11201.1"/>
    <property type="molecule type" value="Genomic_DNA"/>
</dbReference>
<gene>
    <name evidence="6" type="ORF">EH198_12810</name>
</gene>
<evidence type="ECO:0000313" key="6">
    <source>
        <dbReference type="EMBL" id="RQW11201.1"/>
    </source>
</evidence>
<dbReference type="PROSITE" id="PS00356">
    <property type="entry name" value="HTH_LACI_1"/>
    <property type="match status" value="1"/>
</dbReference>
<accession>A0A3N9P4R1</accession>
<keyword evidence="3" id="KW-0238">DNA-binding</keyword>
<dbReference type="SUPFAM" id="SSF53822">
    <property type="entry name" value="Periplasmic binding protein-like I"/>
    <property type="match status" value="1"/>
</dbReference>
<dbReference type="SMART" id="SM00354">
    <property type="entry name" value="HTH_LACI"/>
    <property type="match status" value="1"/>
</dbReference>
<dbReference type="Gene3D" id="3.40.50.2300">
    <property type="match status" value="2"/>
</dbReference>
<evidence type="ECO:0000259" key="5">
    <source>
        <dbReference type="PROSITE" id="PS50932"/>
    </source>
</evidence>
<comment type="caution">
    <text evidence="6">The sequence shown here is derived from an EMBL/GenBank/DDBJ whole genome shotgun (WGS) entry which is preliminary data.</text>
</comment>
<keyword evidence="1" id="KW-0678">Repressor</keyword>
<sequence length="720" mass="81522">MPTMHDIAKLAGVSHGTVSNVINQKGNVSIEKIRLVEEAARKLGYNTNAQAQKLRKDSVKHVAIILPDLMKEIYHQFYTTLIQLLEERNYDTSLHLSKNVPEKEQECIQKAMSNRPELIVTFSCLHSLQEAYKVNTNVLFMNHPFVVPQPNQAVVTFDYAVFASVFADKLLARGYKSVAYFAESENTPSEQAFFTALQTHLDAKGVIISNFSYDSRLSGSGAIEIANHEPSFDVVITSDTERAVKLMRMHEIIGKELPPIISFSPAEVISTWDIPRFELDYRKLAHQVMDVLDGECMGKSLLLSANGFRNLEFTVPKLSVDKEITLATIVSPTSEIISVLSPLFYKATGIKLKIVALPYEELYGMLSSEQVFPFDLIRMDMVWLSRFEKELCIPLGPRMDELSTALNSFLPEIRNVYCSLPGEQYTLPFDPSIQMLFYRKDLFENTTLRRMYYEMTHEQLTVPSSFSEYNKIAAFFTQSINPNSPTKFGTTMTYGSASVAACDFLPWVKEKEEEVYHVSGDINLHSPVFSVPLKEYLETKKYSDPQISYWWGDSLESFAHGKCAMTIVFINHASRIVNNRFSGVLNRVGTAPTPGETPLLGGGCIGISRQSKNVDLCIEFLNWIYSTETANLITLLGGLSPCASVYKNEEILELYPWLRGIEHHFKMGWRRKHPDSTTDFNENQFERILGMAVRNAALDIMSIPDALSAAQQQYERKFLK</sequence>
<proteinExistence type="predicted"/>
<dbReference type="InterPro" id="IPR006059">
    <property type="entry name" value="SBP"/>
</dbReference>
<feature type="domain" description="HTH lacI-type" evidence="5">
    <location>
        <begin position="2"/>
        <end position="56"/>
    </location>
</feature>
<keyword evidence="2" id="KW-0805">Transcription regulation</keyword>
<dbReference type="PANTHER" id="PTHR30146">
    <property type="entry name" value="LACI-RELATED TRANSCRIPTIONAL REPRESSOR"/>
    <property type="match status" value="1"/>
</dbReference>
<dbReference type="Gene3D" id="3.40.190.10">
    <property type="entry name" value="Periplasmic binding protein-like II"/>
    <property type="match status" value="2"/>
</dbReference>
<protein>
    <submittedName>
        <fullName evidence="6">Extracellular solute-binding protein</fullName>
    </submittedName>
</protein>